<feature type="domain" description="YhaN AAA" evidence="2">
    <location>
        <begin position="1"/>
        <end position="208"/>
    </location>
</feature>
<keyword evidence="4" id="KW-1185">Reference proteome</keyword>
<feature type="coiled-coil region" evidence="1">
    <location>
        <begin position="208"/>
        <end position="245"/>
    </location>
</feature>
<dbReference type="KEGG" id="rjg:CCGE525_08075"/>
<accession>A0A387FK72</accession>
<gene>
    <name evidence="3" type="ORF">CCGE525_08075</name>
</gene>
<evidence type="ECO:0000256" key="1">
    <source>
        <dbReference type="SAM" id="Coils"/>
    </source>
</evidence>
<evidence type="ECO:0000259" key="2">
    <source>
        <dbReference type="Pfam" id="PF13514"/>
    </source>
</evidence>
<evidence type="ECO:0000313" key="3">
    <source>
        <dbReference type="EMBL" id="AYG58773.1"/>
    </source>
</evidence>
<dbReference type="RefSeq" id="WP_120703835.1">
    <property type="nucleotide sequence ID" value="NZ_CP032694.1"/>
</dbReference>
<dbReference type="InterPro" id="IPR038734">
    <property type="entry name" value="YhaN_AAA"/>
</dbReference>
<dbReference type="EMBL" id="CP032694">
    <property type="protein sequence ID" value="AYG58773.1"/>
    <property type="molecule type" value="Genomic_DNA"/>
</dbReference>
<keyword evidence="1" id="KW-0175">Coiled coil</keyword>
<dbReference type="Pfam" id="PF13514">
    <property type="entry name" value="AAA_27"/>
    <property type="match status" value="1"/>
</dbReference>
<name>A0A387FK72_9HYPH</name>
<feature type="coiled-coil region" evidence="1">
    <location>
        <begin position="498"/>
        <end position="525"/>
    </location>
</feature>
<evidence type="ECO:0000313" key="4">
    <source>
        <dbReference type="Proteomes" id="UP000282195"/>
    </source>
</evidence>
<dbReference type="PANTHER" id="PTHR41259:SF1">
    <property type="entry name" value="DOUBLE-STRAND BREAK REPAIR RAD50 ATPASE, PUTATIVE-RELATED"/>
    <property type="match status" value="1"/>
</dbReference>
<feature type="coiled-coil region" evidence="1">
    <location>
        <begin position="276"/>
        <end position="303"/>
    </location>
</feature>
<sequence length="1153" mass="128812">MRFDRLSILRYGALTDRTLDFRAGAKLHVIYGPNEAGKSSALSAISDLLFGFPAAAEQDFRHELTSLRVGAAVSSRDGATLAFRRRRGRKNTLLAPDDKETPLAEDALAPFLGNLSRDVFERAFGLDSLRLRQGATAMLHSGGEIGSLLFSAASGLTGLSRLRQSLEGEADGIYAQRRSKDRRFYQALDRHDEARKAERDYELKSGDWKKLLSEAAELEAELERLQDQRRQTRQALDRLQRLKTLQPLLADIDGEMAALVSLADLSAMPDSFADGLEQGLSDKRSAEDELRRAQQLATRTSEELSSIHIDEALLRLSDDITQLFAETGNYRSQRQDLPRVDQELAGFDAALAQLARRLGCADVEQLDKRQPSDADRARLFELVEEGRRLLLQGQGLTEQVDSEHRQLTALEKDSLSGRLIDPRPYIDQLEALAHDLSALARLDGWETQIRRVKTDLQEAAARLRPPVADIEALFTAPLPDSAEIAAHRETIDTIRGSLREASDKARVHDEQLAEIEQALEDAERKGPIVTHEQIATARDARDVLWQSIRHVLADGGLPSDGKTIATFTTSLVEADRLADVALSDAERVSRHADNLLRQARLRQEREAAAKRLQQCEETSVKALATFAALFEPCGITALDPAAMLEWRRAIDGLFRERRALRDLLDERDEAALAEARVSPALKDIADATGYKSGRLPAGAMAEGLRKHLRLLSERWSESRTREGEIVSARDRLTRLGEQQQDIGRRQAVWREAFDRAVPLFGLPEDTTLDMAAAALKAWVELPDVLAEHDNRQRRVSGMRRDMADFERRLATLAATAGYELDHLPPDAAAEALHARVNAVRGEQKKRDRLDEERQQAEAQAIRCGEAVATVMADLARLTADLPEDTDLPALLLRLRERARRNTRLMESRGRFRQQANGDGEDETRAQLAGFERVAAELEIERLTAEDLRQFTAHGELTARLSENQRQRRALETGVSAEYAVFEKLSAEQEAKDLARQWVVLKLAARMLASSMEAYREQQADPVITRAGDLFSLLTGHRFARLVEEHDEKDILQLLAERSGGERVPLEGLSEGTGDQLYLALRLAFLEDYSSCNEPAPLIVDDIFQTFDDDRVSAGLKALAGTAERFQTILFTHEMSLVEIAKREIGQDLDLVRL</sequence>
<dbReference type="Proteomes" id="UP000282195">
    <property type="component" value="Chromosome"/>
</dbReference>
<dbReference type="PANTHER" id="PTHR41259">
    <property type="entry name" value="DOUBLE-STRAND BREAK REPAIR RAD50 ATPASE, PUTATIVE-RELATED"/>
    <property type="match status" value="1"/>
</dbReference>
<organism evidence="3 4">
    <name type="scientific">Rhizobium jaguaris</name>
    <dbReference type="NCBI Taxonomy" id="1312183"/>
    <lineage>
        <taxon>Bacteria</taxon>
        <taxon>Pseudomonadati</taxon>
        <taxon>Pseudomonadota</taxon>
        <taxon>Alphaproteobacteria</taxon>
        <taxon>Hyphomicrobiales</taxon>
        <taxon>Rhizobiaceae</taxon>
        <taxon>Rhizobium/Agrobacterium group</taxon>
        <taxon>Rhizobium</taxon>
    </lineage>
</organism>
<dbReference type="OrthoDB" id="9764467at2"/>
<proteinExistence type="predicted"/>
<dbReference type="InterPro" id="IPR027417">
    <property type="entry name" value="P-loop_NTPase"/>
</dbReference>
<dbReference type="Gene3D" id="3.40.50.300">
    <property type="entry name" value="P-loop containing nucleotide triphosphate hydrolases"/>
    <property type="match status" value="2"/>
</dbReference>
<reference evidence="3 4" key="1">
    <citation type="submission" date="2018-10" db="EMBL/GenBank/DDBJ databases">
        <title>Rhizobium etli, R. leguminosarum and a new Rhizobium genospecies from Phaseolus dumosus.</title>
        <authorList>
            <person name="Ramirez-Puebla S.T."/>
            <person name="Rogel-Hernandez M.A."/>
            <person name="Guerrero G."/>
            <person name="Ormeno-Orrillo E."/>
            <person name="Martinez-Romero J.C."/>
            <person name="Negrete-Yankelevich S."/>
            <person name="Martinez-Romero E."/>
        </authorList>
    </citation>
    <scope>NUCLEOTIDE SEQUENCE [LARGE SCALE GENOMIC DNA]</scope>
    <source>
        <strain evidence="3 4">CCGE525</strain>
    </source>
</reference>
<dbReference type="AlphaFoldDB" id="A0A387FK72"/>
<protein>
    <submittedName>
        <fullName evidence="3">Chromosome segregation protein SMC</fullName>
    </submittedName>
</protein>
<dbReference type="SUPFAM" id="SSF52540">
    <property type="entry name" value="P-loop containing nucleoside triphosphate hydrolases"/>
    <property type="match status" value="1"/>
</dbReference>